<keyword evidence="9" id="KW-0406">Ion transport</keyword>
<evidence type="ECO:0000256" key="4">
    <source>
        <dbReference type="ARBA" id="ARBA00022538"/>
    </source>
</evidence>
<dbReference type="InterPro" id="IPR010617">
    <property type="entry name" value="TMEM175-like"/>
</dbReference>
<gene>
    <name evidence="14" type="ORF">DSM1535_1396</name>
</gene>
<comment type="similarity">
    <text evidence="2">Belongs to the TMEM175 family.</text>
</comment>
<dbReference type="PATRIC" id="fig|2162.9.peg.1427"/>
<name>A0A090I6H3_METFO</name>
<feature type="transmembrane region" description="Helical" evidence="13">
    <location>
        <begin position="92"/>
        <end position="114"/>
    </location>
</feature>
<evidence type="ECO:0000313" key="14">
    <source>
        <dbReference type="EMBL" id="CEA13730.1"/>
    </source>
</evidence>
<evidence type="ECO:0000256" key="8">
    <source>
        <dbReference type="ARBA" id="ARBA00022989"/>
    </source>
</evidence>
<evidence type="ECO:0000256" key="13">
    <source>
        <dbReference type="SAM" id="Phobius"/>
    </source>
</evidence>
<proteinExistence type="inferred from homology"/>
<evidence type="ECO:0000256" key="6">
    <source>
        <dbReference type="ARBA" id="ARBA00022826"/>
    </source>
</evidence>
<feature type="transmembrane region" description="Helical" evidence="13">
    <location>
        <begin position="63"/>
        <end position="80"/>
    </location>
</feature>
<dbReference type="GO" id="GO:0015252">
    <property type="term" value="F:proton channel activity"/>
    <property type="evidence" value="ECO:0007669"/>
    <property type="project" value="InterPro"/>
</dbReference>
<keyword evidence="6" id="KW-0631">Potassium channel</keyword>
<sequence length="208" mass="23546">MQDKGVPDKENSSGVNAKRIETLVDGIFAIAMTLLVLGIAVPSIANPTEAALYQAIYNLIPNFYSYAISFMLLAIFWRINHLQFNRIQRADATLLWITVVWLLFVALVPFSAFFVGEYGNFQLPNIFFDLNLLAIGFLLFLNWRHALNSGLTDEMDEEVKKSSLRINLMLPAISILALALTFLPFIKEYGYGWSSLAYLLIPVIKQFQ</sequence>
<feature type="transmembrane region" description="Helical" evidence="13">
    <location>
        <begin position="164"/>
        <end position="186"/>
    </location>
</feature>
<keyword evidence="8 13" id="KW-1133">Transmembrane helix</keyword>
<reference evidence="14" key="1">
    <citation type="submission" date="2014-08" db="EMBL/GenBank/DDBJ databases">
        <authorList>
            <person name="Wibberg D."/>
        </authorList>
    </citation>
    <scope>NUCLEOTIDE SEQUENCE</scope>
</reference>
<protein>
    <submittedName>
        <fullName evidence="14">Putative membrane protein</fullName>
    </submittedName>
</protein>
<organism evidence="14">
    <name type="scientific">Methanobacterium formicicum</name>
    <dbReference type="NCBI Taxonomy" id="2162"/>
    <lineage>
        <taxon>Archaea</taxon>
        <taxon>Methanobacteriati</taxon>
        <taxon>Methanobacteriota</taxon>
        <taxon>Methanomada group</taxon>
        <taxon>Methanobacteria</taxon>
        <taxon>Methanobacteriales</taxon>
        <taxon>Methanobacteriaceae</taxon>
        <taxon>Methanobacterium</taxon>
    </lineage>
</organism>
<evidence type="ECO:0000256" key="7">
    <source>
        <dbReference type="ARBA" id="ARBA00022958"/>
    </source>
</evidence>
<keyword evidence="5 13" id="KW-0812">Transmembrane</keyword>
<dbReference type="RefSeq" id="WP_276698951.1">
    <property type="nucleotide sequence ID" value="NZ_CALCVY010000048.1"/>
</dbReference>
<accession>A0A090I6H3</accession>
<comment type="catalytic activity">
    <reaction evidence="12">
        <text>K(+)(in) = K(+)(out)</text>
        <dbReference type="Rhea" id="RHEA:29463"/>
        <dbReference type="ChEBI" id="CHEBI:29103"/>
    </reaction>
</comment>
<comment type="subcellular location">
    <subcellularLocation>
        <location evidence="1">Membrane</location>
        <topology evidence="1">Multi-pass membrane protein</topology>
    </subcellularLocation>
</comment>
<dbReference type="EMBL" id="LN515531">
    <property type="protein sequence ID" value="CEA13730.1"/>
    <property type="molecule type" value="Genomic_DNA"/>
</dbReference>
<keyword evidence="3" id="KW-0813">Transport</keyword>
<evidence type="ECO:0000256" key="12">
    <source>
        <dbReference type="ARBA" id="ARBA00034430"/>
    </source>
</evidence>
<dbReference type="PANTHER" id="PTHR31462">
    <property type="entry name" value="ENDOSOMAL/LYSOSOMAL POTASSIUM CHANNEL TMEM175"/>
    <property type="match status" value="1"/>
</dbReference>
<dbReference type="KEGG" id="mfi:DSM1535_1396"/>
<dbReference type="GO" id="GO:0016020">
    <property type="term" value="C:membrane"/>
    <property type="evidence" value="ECO:0007669"/>
    <property type="project" value="UniProtKB-SubCell"/>
</dbReference>
<dbReference type="PANTHER" id="PTHR31462:SF5">
    <property type="entry name" value="ENDOSOMAL_LYSOSOMAL PROTON CHANNEL TMEM175"/>
    <property type="match status" value="1"/>
</dbReference>
<evidence type="ECO:0000256" key="2">
    <source>
        <dbReference type="ARBA" id="ARBA00006920"/>
    </source>
</evidence>
<evidence type="ECO:0000256" key="1">
    <source>
        <dbReference type="ARBA" id="ARBA00004141"/>
    </source>
</evidence>
<feature type="transmembrane region" description="Helical" evidence="13">
    <location>
        <begin position="23"/>
        <end position="43"/>
    </location>
</feature>
<keyword evidence="7" id="KW-0630">Potassium</keyword>
<dbReference type="GO" id="GO:0005267">
    <property type="term" value="F:potassium channel activity"/>
    <property type="evidence" value="ECO:0007669"/>
    <property type="project" value="UniProtKB-KW"/>
</dbReference>
<feature type="transmembrane region" description="Helical" evidence="13">
    <location>
        <begin position="126"/>
        <end position="143"/>
    </location>
</feature>
<evidence type="ECO:0000256" key="9">
    <source>
        <dbReference type="ARBA" id="ARBA00023065"/>
    </source>
</evidence>
<keyword evidence="10 13" id="KW-0472">Membrane</keyword>
<keyword evidence="11" id="KW-0407">Ion channel</keyword>
<keyword evidence="4" id="KW-0633">Potassium transport</keyword>
<dbReference type="AlphaFoldDB" id="A0A090I6H3"/>
<evidence type="ECO:0000256" key="3">
    <source>
        <dbReference type="ARBA" id="ARBA00022448"/>
    </source>
</evidence>
<dbReference type="Pfam" id="PF06736">
    <property type="entry name" value="TMEM175"/>
    <property type="match status" value="1"/>
</dbReference>
<evidence type="ECO:0000256" key="10">
    <source>
        <dbReference type="ARBA" id="ARBA00023136"/>
    </source>
</evidence>
<evidence type="ECO:0000256" key="5">
    <source>
        <dbReference type="ARBA" id="ARBA00022692"/>
    </source>
</evidence>
<evidence type="ECO:0000256" key="11">
    <source>
        <dbReference type="ARBA" id="ARBA00023303"/>
    </source>
</evidence>